<dbReference type="Proteomes" id="UP001066276">
    <property type="component" value="Chromosome 4_2"/>
</dbReference>
<organism evidence="2 3">
    <name type="scientific">Pleurodeles waltl</name>
    <name type="common">Iberian ribbed newt</name>
    <dbReference type="NCBI Taxonomy" id="8319"/>
    <lineage>
        <taxon>Eukaryota</taxon>
        <taxon>Metazoa</taxon>
        <taxon>Chordata</taxon>
        <taxon>Craniata</taxon>
        <taxon>Vertebrata</taxon>
        <taxon>Euteleostomi</taxon>
        <taxon>Amphibia</taxon>
        <taxon>Batrachia</taxon>
        <taxon>Caudata</taxon>
        <taxon>Salamandroidea</taxon>
        <taxon>Salamandridae</taxon>
        <taxon>Pleurodelinae</taxon>
        <taxon>Pleurodeles</taxon>
    </lineage>
</organism>
<dbReference type="EMBL" id="JANPWB010000008">
    <property type="protein sequence ID" value="KAJ1161362.1"/>
    <property type="molecule type" value="Genomic_DNA"/>
</dbReference>
<feature type="compositionally biased region" description="Basic and acidic residues" evidence="1">
    <location>
        <begin position="23"/>
        <end position="33"/>
    </location>
</feature>
<gene>
    <name evidence="2" type="ORF">NDU88_001849</name>
</gene>
<feature type="region of interest" description="Disordered" evidence="1">
    <location>
        <begin position="1"/>
        <end position="51"/>
    </location>
</feature>
<keyword evidence="3" id="KW-1185">Reference proteome</keyword>
<comment type="caution">
    <text evidence="2">The sequence shown here is derived from an EMBL/GenBank/DDBJ whole genome shotgun (WGS) entry which is preliminary data.</text>
</comment>
<protein>
    <submittedName>
        <fullName evidence="2">Uncharacterized protein</fullName>
    </submittedName>
</protein>
<proteinExistence type="predicted"/>
<sequence>MADKGMNTILIDKSVETDQDIGESYKRNKEGDSMAKSVGDESSGASIAEEKQKSGVDYGSLFGIGPLQGGVEEALFVREHGEYLKLMESFMVEEEGLDEGLTEASPEAS</sequence>
<accession>A0AAV7SBK3</accession>
<evidence type="ECO:0000256" key="1">
    <source>
        <dbReference type="SAM" id="MobiDB-lite"/>
    </source>
</evidence>
<name>A0AAV7SBK3_PLEWA</name>
<reference evidence="2" key="1">
    <citation type="journal article" date="2022" name="bioRxiv">
        <title>Sequencing and chromosome-scale assembly of the giantPleurodeles waltlgenome.</title>
        <authorList>
            <person name="Brown T."/>
            <person name="Elewa A."/>
            <person name="Iarovenko S."/>
            <person name="Subramanian E."/>
            <person name="Araus A.J."/>
            <person name="Petzold A."/>
            <person name="Susuki M."/>
            <person name="Suzuki K.-i.T."/>
            <person name="Hayashi T."/>
            <person name="Toyoda A."/>
            <person name="Oliveira C."/>
            <person name="Osipova E."/>
            <person name="Leigh N.D."/>
            <person name="Simon A."/>
            <person name="Yun M.H."/>
        </authorList>
    </citation>
    <scope>NUCLEOTIDE SEQUENCE</scope>
    <source>
        <strain evidence="2">20211129_DDA</strain>
        <tissue evidence="2">Liver</tissue>
    </source>
</reference>
<dbReference type="AlphaFoldDB" id="A0AAV7SBK3"/>
<evidence type="ECO:0000313" key="3">
    <source>
        <dbReference type="Proteomes" id="UP001066276"/>
    </source>
</evidence>
<evidence type="ECO:0000313" key="2">
    <source>
        <dbReference type="EMBL" id="KAJ1161362.1"/>
    </source>
</evidence>